<name>A0AA38NXY2_9AGAR</name>
<dbReference type="Proteomes" id="UP001163846">
    <property type="component" value="Unassembled WGS sequence"/>
</dbReference>
<evidence type="ECO:0000313" key="3">
    <source>
        <dbReference type="EMBL" id="KAJ3832661.1"/>
    </source>
</evidence>
<feature type="coiled-coil region" evidence="1">
    <location>
        <begin position="20"/>
        <end position="130"/>
    </location>
</feature>
<feature type="coiled-coil region" evidence="1">
    <location>
        <begin position="799"/>
        <end position="826"/>
    </location>
</feature>
<evidence type="ECO:0000313" key="4">
    <source>
        <dbReference type="Proteomes" id="UP001163846"/>
    </source>
</evidence>
<sequence>YGKGDKQALQNVIKIQNDSLKASKTQQEALNSRLTNYQKRIQNQASDAKKGILEKETLEASLKGLNTEKVELQKTLRDREATIQTLRARENVLKLKIADIQTLQNKIQELKGIERSNASLESSLKSAKASATRSSEELAALRVQITGLENSSVVAANELFLARQEIQKLCEAVDLANDGKCAEAAVANKLREDNAKLRSTIKVMEQTKSRQKEDLEGATSCLHCDSYNLMLASRGENMQAKDPEGAESCPNCDSYKAMLASYAENVQVLRDTKLHSLSIELEELRSAAMHMESHLNATICSLRQANEMKDAELKSKFMELEGLRSMAADLENRASAKINLMEWQLNELSNSLGIKQHEVENILARFVEFEFLKNRELDIAQQAKLNTENSLQESSRQMRILRDTNDCLQSSLNTVQTAFNEKTQVPVQALVKEHLELVWSKAEERPPNMLDCLKTATITTGETCGYQEKGTLMGQNIERECPRVEVLQYNGECPGRGERNAREKQVNSEWVYSNGTLESSETMRDVGIQTEKECREKESWRTWLESELLNNTSRSKPKSPPLANHLFGVEHSGNNVEEESEVTLASTSQRRQTVTEDNHSMGSSIDSEEGNAERLKSQEFQLKISSSEQSQARRSRSIGSTSLRDDCSDDKLVRWETEDAMTKFHSLQIEEDEQKSRPEPELDLLKQEFRFEHDLEENFARLNIAQDDQEVTQNAPYVNGYETDQLEEDVPSLNSQTENAVAVQDFAIEDNVQESQISEPVIKLHARYLILFAELSTESLTQEETDKPAVFEMEMSGVLHAQRCEIDALKREFQELLQAREDERSEAIKWRELIEPPSSRDVGLQVSIVPVEDASLEELQAKCQILQHKEVILEQTRHELFIIERKLQAQQPELAAARRGMLELSNQKSELQASIQILTDVNIRKDSELILLRDEKAVAYHQLYSRTCIVKILRAVYRAKCRECGIVRQETVRLKTTLQVNEEKYGTLQAKLEADLKVAQNQNSELQLVLDNTKKAHQVCRTLNEAARKTLENESFSQQVRIQNLESTILAKDESYTQMQSELENQIETLKTNLDDLRNDRQERVSKKSYELQTVALKEAQMKISKEVEDSLDALGQATVVDSSTALKHNRRSKGHNSLSSATAVFSQTIHADEVPSRGSDKDPRQTNVNMRQPLIKRRSSKNEQLLNQKLDPVPRSQMTVSDVCMYFFLPAYEIDARRFRGEEFT</sequence>
<feature type="coiled-coil region" evidence="1">
    <location>
        <begin position="989"/>
        <end position="1016"/>
    </location>
</feature>
<evidence type="ECO:0000256" key="2">
    <source>
        <dbReference type="SAM" id="MobiDB-lite"/>
    </source>
</evidence>
<protein>
    <submittedName>
        <fullName evidence="3">Uncharacterized protein</fullName>
    </submittedName>
</protein>
<dbReference type="AlphaFoldDB" id="A0AA38NXY2"/>
<organism evidence="3 4">
    <name type="scientific">Lentinula raphanica</name>
    <dbReference type="NCBI Taxonomy" id="153919"/>
    <lineage>
        <taxon>Eukaryota</taxon>
        <taxon>Fungi</taxon>
        <taxon>Dikarya</taxon>
        <taxon>Basidiomycota</taxon>
        <taxon>Agaricomycotina</taxon>
        <taxon>Agaricomycetes</taxon>
        <taxon>Agaricomycetidae</taxon>
        <taxon>Agaricales</taxon>
        <taxon>Marasmiineae</taxon>
        <taxon>Omphalotaceae</taxon>
        <taxon>Lentinula</taxon>
    </lineage>
</organism>
<reference evidence="3" key="1">
    <citation type="submission" date="2022-08" db="EMBL/GenBank/DDBJ databases">
        <authorList>
            <consortium name="DOE Joint Genome Institute"/>
            <person name="Min B."/>
            <person name="Riley R."/>
            <person name="Sierra-Patev S."/>
            <person name="Naranjo-Ortiz M."/>
            <person name="Looney B."/>
            <person name="Konkel Z."/>
            <person name="Slot J.C."/>
            <person name="Sakamoto Y."/>
            <person name="Steenwyk J.L."/>
            <person name="Rokas A."/>
            <person name="Carro J."/>
            <person name="Camarero S."/>
            <person name="Ferreira P."/>
            <person name="Molpeceres G."/>
            <person name="Ruiz-Duenas F.J."/>
            <person name="Serrano A."/>
            <person name="Henrissat B."/>
            <person name="Drula E."/>
            <person name="Hughes K.W."/>
            <person name="Mata J.L."/>
            <person name="Ishikawa N.K."/>
            <person name="Vargas-Isla R."/>
            <person name="Ushijima S."/>
            <person name="Smith C.A."/>
            <person name="Ahrendt S."/>
            <person name="Andreopoulos W."/>
            <person name="He G."/>
            <person name="Labutti K."/>
            <person name="Lipzen A."/>
            <person name="Ng V."/>
            <person name="Sandor L."/>
            <person name="Barry K."/>
            <person name="Martinez A.T."/>
            <person name="Xiao Y."/>
            <person name="Gibbons J.G."/>
            <person name="Terashima K."/>
            <person name="Hibbett D.S."/>
            <person name="Grigoriev I.V."/>
        </authorList>
    </citation>
    <scope>NUCLEOTIDE SEQUENCE</scope>
    <source>
        <strain evidence="3">TFB9207</strain>
    </source>
</reference>
<feature type="region of interest" description="Disordered" evidence="2">
    <location>
        <begin position="1149"/>
        <end position="1191"/>
    </location>
</feature>
<feature type="non-terminal residue" evidence="3">
    <location>
        <position position="1226"/>
    </location>
</feature>
<gene>
    <name evidence="3" type="ORF">F5878DRAFT_646584</name>
</gene>
<comment type="caution">
    <text evidence="3">The sequence shown here is derived from an EMBL/GenBank/DDBJ whole genome shotgun (WGS) entry which is preliminary data.</text>
</comment>
<feature type="coiled-coil region" evidence="1">
    <location>
        <begin position="187"/>
        <end position="214"/>
    </location>
</feature>
<accession>A0AA38NXY2</accession>
<keyword evidence="4" id="KW-1185">Reference proteome</keyword>
<feature type="compositionally biased region" description="Basic and acidic residues" evidence="2">
    <location>
        <begin position="1151"/>
        <end position="1165"/>
    </location>
</feature>
<dbReference type="EMBL" id="MU806890">
    <property type="protein sequence ID" value="KAJ3832661.1"/>
    <property type="molecule type" value="Genomic_DNA"/>
</dbReference>
<proteinExistence type="predicted"/>
<feature type="region of interest" description="Disordered" evidence="2">
    <location>
        <begin position="572"/>
        <end position="646"/>
    </location>
</feature>
<keyword evidence="1" id="KW-0175">Coiled coil</keyword>
<feature type="coiled-coil region" evidence="1">
    <location>
        <begin position="1060"/>
        <end position="1087"/>
    </location>
</feature>
<evidence type="ECO:0000256" key="1">
    <source>
        <dbReference type="SAM" id="Coils"/>
    </source>
</evidence>
<feature type="compositionally biased region" description="Polar residues" evidence="2">
    <location>
        <begin position="583"/>
        <end position="592"/>
    </location>
</feature>